<dbReference type="GO" id="GO:0006508">
    <property type="term" value="P:proteolysis"/>
    <property type="evidence" value="ECO:0007669"/>
    <property type="project" value="InterPro"/>
</dbReference>
<evidence type="ECO:0000313" key="5">
    <source>
        <dbReference type="Proteomes" id="UP001208570"/>
    </source>
</evidence>
<dbReference type="Pfam" id="PF00089">
    <property type="entry name" value="Trypsin"/>
    <property type="match status" value="1"/>
</dbReference>
<dbReference type="PROSITE" id="PS00135">
    <property type="entry name" value="TRYPSIN_SER"/>
    <property type="match status" value="1"/>
</dbReference>
<dbReference type="EMBL" id="JAODUP010001032">
    <property type="protein sequence ID" value="KAK2141848.1"/>
    <property type="molecule type" value="Genomic_DNA"/>
</dbReference>
<reference evidence="4" key="1">
    <citation type="journal article" date="2023" name="Mol. Biol. Evol.">
        <title>Third-Generation Sequencing Reveals the Adaptive Role of the Epigenome in Three Deep-Sea Polychaetes.</title>
        <authorList>
            <person name="Perez M."/>
            <person name="Aroh O."/>
            <person name="Sun Y."/>
            <person name="Lan Y."/>
            <person name="Juniper S.K."/>
            <person name="Young C.R."/>
            <person name="Angers B."/>
            <person name="Qian P.Y."/>
        </authorList>
    </citation>
    <scope>NUCLEOTIDE SEQUENCE</scope>
    <source>
        <strain evidence="4">P08H-3</strain>
    </source>
</reference>
<dbReference type="AlphaFoldDB" id="A0AAD9MRV5"/>
<dbReference type="Gene3D" id="2.40.10.10">
    <property type="entry name" value="Trypsin-like serine proteases"/>
    <property type="match status" value="1"/>
</dbReference>
<comment type="caution">
    <text evidence="4">The sequence shown here is derived from an EMBL/GenBank/DDBJ whole genome shotgun (WGS) entry which is preliminary data.</text>
</comment>
<protein>
    <recommendedName>
        <fullName evidence="3">Peptidase S1 domain-containing protein</fullName>
    </recommendedName>
</protein>
<dbReference type="PANTHER" id="PTHR24256">
    <property type="entry name" value="TRYPTASE-RELATED"/>
    <property type="match status" value="1"/>
</dbReference>
<dbReference type="InterPro" id="IPR051487">
    <property type="entry name" value="Ser/Thr_Proteases_Immune/Dev"/>
</dbReference>
<dbReference type="InterPro" id="IPR033116">
    <property type="entry name" value="TRYPSIN_SER"/>
</dbReference>
<evidence type="ECO:0000313" key="4">
    <source>
        <dbReference type="EMBL" id="KAK2141848.1"/>
    </source>
</evidence>
<dbReference type="SUPFAM" id="SSF50494">
    <property type="entry name" value="Trypsin-like serine proteases"/>
    <property type="match status" value="1"/>
</dbReference>
<dbReference type="InterPro" id="IPR001254">
    <property type="entry name" value="Trypsin_dom"/>
</dbReference>
<dbReference type="Proteomes" id="UP001208570">
    <property type="component" value="Unassembled WGS sequence"/>
</dbReference>
<dbReference type="GO" id="GO:0004252">
    <property type="term" value="F:serine-type endopeptidase activity"/>
    <property type="evidence" value="ECO:0007669"/>
    <property type="project" value="InterPro"/>
</dbReference>
<sequence length="86" mass="9394">MKPKHWHITAGQIKRTRLCAGPEFQNKGICSGDSGGPLVCHDGSGSWHQAGIASFTSGTKPGQVPAVYTKVSEYRSWIETIFKVYN</sequence>
<organism evidence="4 5">
    <name type="scientific">Paralvinella palmiformis</name>
    <dbReference type="NCBI Taxonomy" id="53620"/>
    <lineage>
        <taxon>Eukaryota</taxon>
        <taxon>Metazoa</taxon>
        <taxon>Spiralia</taxon>
        <taxon>Lophotrochozoa</taxon>
        <taxon>Annelida</taxon>
        <taxon>Polychaeta</taxon>
        <taxon>Sedentaria</taxon>
        <taxon>Canalipalpata</taxon>
        <taxon>Terebellida</taxon>
        <taxon>Terebelliformia</taxon>
        <taxon>Alvinellidae</taxon>
        <taxon>Paralvinella</taxon>
    </lineage>
</organism>
<name>A0AAD9MRV5_9ANNE</name>
<evidence type="ECO:0000259" key="3">
    <source>
        <dbReference type="PROSITE" id="PS50240"/>
    </source>
</evidence>
<evidence type="ECO:0000256" key="1">
    <source>
        <dbReference type="ARBA" id="ARBA00023157"/>
    </source>
</evidence>
<proteinExistence type="inferred from homology"/>
<dbReference type="InterPro" id="IPR043504">
    <property type="entry name" value="Peptidase_S1_PA_chymotrypsin"/>
</dbReference>
<feature type="domain" description="Peptidase S1" evidence="3">
    <location>
        <begin position="1"/>
        <end position="83"/>
    </location>
</feature>
<comment type="similarity">
    <text evidence="2">Belongs to the peptidase S1 family. CLIP subfamily.</text>
</comment>
<keyword evidence="1" id="KW-1015">Disulfide bond</keyword>
<accession>A0AAD9MRV5</accession>
<gene>
    <name evidence="4" type="ORF">LSH36_1032g00001</name>
</gene>
<keyword evidence="5" id="KW-1185">Reference proteome</keyword>
<evidence type="ECO:0000256" key="2">
    <source>
        <dbReference type="ARBA" id="ARBA00024195"/>
    </source>
</evidence>
<dbReference type="PROSITE" id="PS50240">
    <property type="entry name" value="TRYPSIN_DOM"/>
    <property type="match status" value="1"/>
</dbReference>
<dbReference type="InterPro" id="IPR009003">
    <property type="entry name" value="Peptidase_S1_PA"/>
</dbReference>